<organism evidence="3 4">
    <name type="scientific">Dichotomopilus funicola</name>
    <dbReference type="NCBI Taxonomy" id="1934379"/>
    <lineage>
        <taxon>Eukaryota</taxon>
        <taxon>Fungi</taxon>
        <taxon>Dikarya</taxon>
        <taxon>Ascomycota</taxon>
        <taxon>Pezizomycotina</taxon>
        <taxon>Sordariomycetes</taxon>
        <taxon>Sordariomycetidae</taxon>
        <taxon>Sordariales</taxon>
        <taxon>Chaetomiaceae</taxon>
        <taxon>Dichotomopilus</taxon>
    </lineage>
</organism>
<keyword evidence="4" id="KW-1185">Reference proteome</keyword>
<proteinExistence type="predicted"/>
<sequence length="325" mass="36238">MSAAERIGQAGNLDQMGVCMVAALFVPSTAGAYIFLSTVPKGPRRQGMLSKGYQKAPTWWAAIERKSKTYCHAEDGAEHDFEEWFRLNRSSLPHISLATDPKNGFEYFRVRDRDNELSPLKLAVWGCYKRERDPNLSQLGHFVELCTSGDKQPNCQEVARRLKIEFCTRDKLDAEFATIEAEREEGFTGPPMLYTTGYTTYHSTGHSTTGGGNSSNYSYNSSSYRAGPSSSQGQSYSAAPRAAMHSQARSAAVSDLTERMSSLSVRSSSSTRQPRFSTATGNSGATVTGGRSRNSSAQRDSYWEWDSERRRYFHREANGRTTWRS</sequence>
<feature type="compositionally biased region" description="Polar residues" evidence="1">
    <location>
        <begin position="271"/>
        <end position="299"/>
    </location>
</feature>
<dbReference type="GeneID" id="87816078"/>
<keyword evidence="2" id="KW-0812">Transmembrane</keyword>
<dbReference type="RefSeq" id="XP_062640366.1">
    <property type="nucleotide sequence ID" value="XM_062779465.1"/>
</dbReference>
<dbReference type="Proteomes" id="UP001302676">
    <property type="component" value="Unassembled WGS sequence"/>
</dbReference>
<name>A0AAN6V912_9PEZI</name>
<dbReference type="AlphaFoldDB" id="A0AAN6V912"/>
<keyword evidence="2" id="KW-0472">Membrane</keyword>
<evidence type="ECO:0000313" key="3">
    <source>
        <dbReference type="EMBL" id="KAK4146995.1"/>
    </source>
</evidence>
<feature type="compositionally biased region" description="Polar residues" evidence="1">
    <location>
        <begin position="228"/>
        <end position="237"/>
    </location>
</feature>
<evidence type="ECO:0000256" key="2">
    <source>
        <dbReference type="SAM" id="Phobius"/>
    </source>
</evidence>
<comment type="caution">
    <text evidence="3">The sequence shown here is derived from an EMBL/GenBank/DDBJ whole genome shotgun (WGS) entry which is preliminary data.</text>
</comment>
<protein>
    <submittedName>
        <fullName evidence="3">Uncharacterized protein</fullName>
    </submittedName>
</protein>
<accession>A0AAN6V912</accession>
<reference evidence="3" key="1">
    <citation type="journal article" date="2023" name="Mol. Phylogenet. Evol.">
        <title>Genome-scale phylogeny and comparative genomics of the fungal order Sordariales.</title>
        <authorList>
            <person name="Hensen N."/>
            <person name="Bonometti L."/>
            <person name="Westerberg I."/>
            <person name="Brannstrom I.O."/>
            <person name="Guillou S."/>
            <person name="Cros-Aarteil S."/>
            <person name="Calhoun S."/>
            <person name="Haridas S."/>
            <person name="Kuo A."/>
            <person name="Mondo S."/>
            <person name="Pangilinan J."/>
            <person name="Riley R."/>
            <person name="LaButti K."/>
            <person name="Andreopoulos B."/>
            <person name="Lipzen A."/>
            <person name="Chen C."/>
            <person name="Yan M."/>
            <person name="Daum C."/>
            <person name="Ng V."/>
            <person name="Clum A."/>
            <person name="Steindorff A."/>
            <person name="Ohm R.A."/>
            <person name="Martin F."/>
            <person name="Silar P."/>
            <person name="Natvig D.O."/>
            <person name="Lalanne C."/>
            <person name="Gautier V."/>
            <person name="Ament-Velasquez S.L."/>
            <person name="Kruys A."/>
            <person name="Hutchinson M.I."/>
            <person name="Powell A.J."/>
            <person name="Barry K."/>
            <person name="Miller A.N."/>
            <person name="Grigoriev I.V."/>
            <person name="Debuchy R."/>
            <person name="Gladieux P."/>
            <person name="Hiltunen Thoren M."/>
            <person name="Johannesson H."/>
        </authorList>
    </citation>
    <scope>NUCLEOTIDE SEQUENCE</scope>
    <source>
        <strain evidence="3">CBS 141.50</strain>
    </source>
</reference>
<evidence type="ECO:0000256" key="1">
    <source>
        <dbReference type="SAM" id="MobiDB-lite"/>
    </source>
</evidence>
<feature type="region of interest" description="Disordered" evidence="1">
    <location>
        <begin position="219"/>
        <end position="302"/>
    </location>
</feature>
<keyword evidence="2" id="KW-1133">Transmembrane helix</keyword>
<feature type="compositionally biased region" description="Low complexity" evidence="1">
    <location>
        <begin position="261"/>
        <end position="270"/>
    </location>
</feature>
<feature type="transmembrane region" description="Helical" evidence="2">
    <location>
        <begin position="15"/>
        <end position="36"/>
    </location>
</feature>
<reference evidence="3" key="2">
    <citation type="submission" date="2023-05" db="EMBL/GenBank/DDBJ databases">
        <authorList>
            <consortium name="Lawrence Berkeley National Laboratory"/>
            <person name="Steindorff A."/>
            <person name="Hensen N."/>
            <person name="Bonometti L."/>
            <person name="Westerberg I."/>
            <person name="Brannstrom I.O."/>
            <person name="Guillou S."/>
            <person name="Cros-Aarteil S."/>
            <person name="Calhoun S."/>
            <person name="Haridas S."/>
            <person name="Kuo A."/>
            <person name="Mondo S."/>
            <person name="Pangilinan J."/>
            <person name="Riley R."/>
            <person name="Labutti K."/>
            <person name="Andreopoulos B."/>
            <person name="Lipzen A."/>
            <person name="Chen C."/>
            <person name="Yanf M."/>
            <person name="Daum C."/>
            <person name="Ng V."/>
            <person name="Clum A."/>
            <person name="Ohm R."/>
            <person name="Martin F."/>
            <person name="Silar P."/>
            <person name="Natvig D."/>
            <person name="Lalanne C."/>
            <person name="Gautier V."/>
            <person name="Ament-Velasquez S.L."/>
            <person name="Kruys A."/>
            <person name="Hutchinson M.I."/>
            <person name="Powell A.J."/>
            <person name="Barry K."/>
            <person name="Miller A.N."/>
            <person name="Grigoriev I.V."/>
            <person name="Debuchy R."/>
            <person name="Gladieux P."/>
            <person name="Thoren M.H."/>
            <person name="Johannesson H."/>
        </authorList>
    </citation>
    <scope>NUCLEOTIDE SEQUENCE</scope>
    <source>
        <strain evidence="3">CBS 141.50</strain>
    </source>
</reference>
<dbReference type="EMBL" id="MU853558">
    <property type="protein sequence ID" value="KAK4146995.1"/>
    <property type="molecule type" value="Genomic_DNA"/>
</dbReference>
<gene>
    <name evidence="3" type="ORF">C8A04DRAFT_25189</name>
</gene>
<evidence type="ECO:0000313" key="4">
    <source>
        <dbReference type="Proteomes" id="UP001302676"/>
    </source>
</evidence>